<dbReference type="PANTHER" id="PTHR11236:SF48">
    <property type="entry name" value="ISOCHORISMATE SYNTHASE MENF"/>
    <property type="match status" value="1"/>
</dbReference>
<dbReference type="Pfam" id="PF00425">
    <property type="entry name" value="Chorismate_bind"/>
    <property type="match status" value="1"/>
</dbReference>
<keyword evidence="2" id="KW-0479">Metal-binding</keyword>
<evidence type="ECO:0000256" key="1">
    <source>
        <dbReference type="ARBA" id="ARBA00001946"/>
    </source>
</evidence>
<organism evidence="6 7">
    <name type="scientific">Phytoactinopolyspora halotolerans</name>
    <dbReference type="NCBI Taxonomy" id="1981512"/>
    <lineage>
        <taxon>Bacteria</taxon>
        <taxon>Bacillati</taxon>
        <taxon>Actinomycetota</taxon>
        <taxon>Actinomycetes</taxon>
        <taxon>Jiangellales</taxon>
        <taxon>Jiangellaceae</taxon>
        <taxon>Phytoactinopolyspora</taxon>
    </lineage>
</organism>
<dbReference type="InterPro" id="IPR019996">
    <property type="entry name" value="Salicylate_synthase"/>
</dbReference>
<sequence length="478" mass="51287">MRSDPVSAWASAVPRLEHTVKAAAPDDPAEAAVRLAGAGLAEEYAVYERAGTWYFAAGPGATLTVDSRLLRMTADGHAWTTPTAGEPLARVARAVHALEYPSWRCHGWAAFELAHLLHGDAAAAGTEPLLHLMFPLVDVELTPGRARIRGATPAWVHRVPDLLAPPGATSAAAEPALPATEFSLSSAEFSVPAADPKPYHRAVAHTVDDIRDRRLEKAVLSRVVPLPDEPELDLITSYLTGRRGNTPARSFLLDTGGWRAAGFSPETVVEVDSDGRVRTQPLAGTRAFGPDATENLRLREELLGDAKEVHEHAISVRLAVDEIGAICQGGSVAVTEFMSVQERGSVQHLASRVTGRLRDGENAWTALAALFPAVTVTGAPKPAALRVIRSRESEPRGLYGGAVLMAEGDGSLDAALALRTVFQRGGRSWLRAGAGVMSQSVPDREWEETCEKLRSIAPHLRARRTTRRTHPPIDKDLS</sequence>
<dbReference type="Gene3D" id="3.60.120.10">
    <property type="entry name" value="Anthranilate synthase"/>
    <property type="match status" value="1"/>
</dbReference>
<dbReference type="InterPro" id="IPR005801">
    <property type="entry name" value="ADC_synthase"/>
</dbReference>
<evidence type="ECO:0000256" key="3">
    <source>
        <dbReference type="ARBA" id="ARBA00022842"/>
    </source>
</evidence>
<evidence type="ECO:0000313" key="7">
    <source>
        <dbReference type="Proteomes" id="UP000475214"/>
    </source>
</evidence>
<dbReference type="GO" id="GO:0016833">
    <property type="term" value="F:oxo-acid-lyase activity"/>
    <property type="evidence" value="ECO:0007669"/>
    <property type="project" value="InterPro"/>
</dbReference>
<protein>
    <submittedName>
        <fullName evidence="6">Salicylate synthase</fullName>
    </submittedName>
</protein>
<dbReference type="Proteomes" id="UP000475214">
    <property type="component" value="Unassembled WGS sequence"/>
</dbReference>
<dbReference type="GO" id="GO:0000162">
    <property type="term" value="P:L-tryptophan biosynthetic process"/>
    <property type="evidence" value="ECO:0007669"/>
    <property type="project" value="TreeGrafter"/>
</dbReference>
<dbReference type="RefSeq" id="WP_163741529.1">
    <property type="nucleotide sequence ID" value="NZ_JAAGOA010000016.1"/>
</dbReference>
<evidence type="ECO:0000256" key="4">
    <source>
        <dbReference type="ARBA" id="ARBA00023239"/>
    </source>
</evidence>
<dbReference type="NCBIfam" id="TIGR03494">
    <property type="entry name" value="salicyl_syn"/>
    <property type="match status" value="1"/>
</dbReference>
<dbReference type="PRINTS" id="PR00095">
    <property type="entry name" value="ANTSNTHASEI"/>
</dbReference>
<keyword evidence="7" id="KW-1185">Reference proteome</keyword>
<name>A0A6L9SCH7_9ACTN</name>
<dbReference type="GO" id="GO:0008909">
    <property type="term" value="F:isochorismate synthase activity"/>
    <property type="evidence" value="ECO:0007669"/>
    <property type="project" value="InterPro"/>
</dbReference>
<evidence type="ECO:0000259" key="5">
    <source>
        <dbReference type="Pfam" id="PF00425"/>
    </source>
</evidence>
<dbReference type="InterPro" id="IPR019999">
    <property type="entry name" value="Anth_synth_I-like"/>
</dbReference>
<reference evidence="6 7" key="1">
    <citation type="submission" date="2020-02" db="EMBL/GenBank/DDBJ databases">
        <authorList>
            <person name="Li X.-J."/>
            <person name="Han X.-M."/>
        </authorList>
    </citation>
    <scope>NUCLEOTIDE SEQUENCE [LARGE SCALE GENOMIC DNA]</scope>
    <source>
        <strain evidence="6 7">CCTCC AB 2017055</strain>
    </source>
</reference>
<keyword evidence="3" id="KW-0460">Magnesium</keyword>
<evidence type="ECO:0000313" key="6">
    <source>
        <dbReference type="EMBL" id="NEE02719.1"/>
    </source>
</evidence>
<comment type="caution">
    <text evidence="6">The sequence shown here is derived from an EMBL/GenBank/DDBJ whole genome shotgun (WGS) entry which is preliminary data.</text>
</comment>
<dbReference type="SUPFAM" id="SSF56322">
    <property type="entry name" value="ADC synthase"/>
    <property type="match status" value="1"/>
</dbReference>
<accession>A0A6L9SCH7</accession>
<gene>
    <name evidence="6" type="ORF">G1H10_21370</name>
</gene>
<dbReference type="InterPro" id="IPR015890">
    <property type="entry name" value="Chorismate_C"/>
</dbReference>
<comment type="cofactor">
    <cofactor evidence="1">
        <name>Mg(2+)</name>
        <dbReference type="ChEBI" id="CHEBI:18420"/>
    </cofactor>
</comment>
<proteinExistence type="predicted"/>
<feature type="domain" description="Chorismate-utilising enzyme C-terminal" evidence="5">
    <location>
        <begin position="197"/>
        <end position="452"/>
    </location>
</feature>
<evidence type="ECO:0000256" key="2">
    <source>
        <dbReference type="ARBA" id="ARBA00022723"/>
    </source>
</evidence>
<keyword evidence="4" id="KW-0456">Lyase</keyword>
<dbReference type="AlphaFoldDB" id="A0A6L9SCH7"/>
<dbReference type="EMBL" id="JAAGOA010000016">
    <property type="protein sequence ID" value="NEE02719.1"/>
    <property type="molecule type" value="Genomic_DNA"/>
</dbReference>
<dbReference type="GO" id="GO:0046872">
    <property type="term" value="F:metal ion binding"/>
    <property type="evidence" value="ECO:0007669"/>
    <property type="project" value="UniProtKB-KW"/>
</dbReference>
<dbReference type="PANTHER" id="PTHR11236">
    <property type="entry name" value="AMINOBENZOATE/ANTHRANILATE SYNTHASE"/>
    <property type="match status" value="1"/>
</dbReference>